<proteinExistence type="predicted"/>
<protein>
    <recommendedName>
        <fullName evidence="1">LTD domain-containing protein</fullName>
    </recommendedName>
</protein>
<name>A0A1F6ET47_9BACT</name>
<gene>
    <name evidence="2" type="ORF">A3B35_00710</name>
</gene>
<dbReference type="STRING" id="1798515.A3B35_00710"/>
<dbReference type="InterPro" id="IPR036415">
    <property type="entry name" value="Lamin_tail_dom_sf"/>
</dbReference>
<comment type="caution">
    <text evidence="2">The sequence shown here is derived from an EMBL/GenBank/DDBJ whole genome shotgun (WGS) entry which is preliminary data.</text>
</comment>
<dbReference type="InterPro" id="IPR045826">
    <property type="entry name" value="SpaA_PFL_dom_2"/>
</dbReference>
<accession>A0A1F6ET47</accession>
<evidence type="ECO:0000259" key="1">
    <source>
        <dbReference type="PROSITE" id="PS51841"/>
    </source>
</evidence>
<dbReference type="Proteomes" id="UP000177215">
    <property type="component" value="Unassembled WGS sequence"/>
</dbReference>
<dbReference type="Gene3D" id="2.40.160.150">
    <property type="match status" value="1"/>
</dbReference>
<reference evidence="2 3" key="1">
    <citation type="journal article" date="2016" name="Nat. Commun.">
        <title>Thousands of microbial genomes shed light on interconnected biogeochemical processes in an aquifer system.</title>
        <authorList>
            <person name="Anantharaman K."/>
            <person name="Brown C.T."/>
            <person name="Hug L.A."/>
            <person name="Sharon I."/>
            <person name="Castelle C.J."/>
            <person name="Probst A.J."/>
            <person name="Thomas B.C."/>
            <person name="Singh A."/>
            <person name="Wilkins M.J."/>
            <person name="Karaoz U."/>
            <person name="Brodie E.L."/>
            <person name="Williams K.H."/>
            <person name="Hubbard S.S."/>
            <person name="Banfield J.F."/>
        </authorList>
    </citation>
    <scope>NUCLEOTIDE SEQUENCE [LARGE SCALE GENOMIC DNA]</scope>
</reference>
<dbReference type="AlphaFoldDB" id="A0A1F6ET47"/>
<feature type="domain" description="LTD" evidence="1">
    <location>
        <begin position="343"/>
        <end position="472"/>
    </location>
</feature>
<dbReference type="PROSITE" id="PS51841">
    <property type="entry name" value="LTD"/>
    <property type="match status" value="1"/>
</dbReference>
<organism evidence="2 3">
    <name type="scientific">Candidatus Kaiserbacteria bacterium RIFCSPLOWO2_01_FULL_54_24</name>
    <dbReference type="NCBI Taxonomy" id="1798515"/>
    <lineage>
        <taxon>Bacteria</taxon>
        <taxon>Candidatus Kaiseribacteriota</taxon>
    </lineage>
</organism>
<dbReference type="Pfam" id="PF19403">
    <property type="entry name" value="SpaA_2"/>
    <property type="match status" value="3"/>
</dbReference>
<dbReference type="SUPFAM" id="SSF74853">
    <property type="entry name" value="Lamin A/C globular tail domain"/>
    <property type="match status" value="1"/>
</dbReference>
<evidence type="ECO:0000313" key="3">
    <source>
        <dbReference type="Proteomes" id="UP000177215"/>
    </source>
</evidence>
<dbReference type="InterPro" id="IPR001322">
    <property type="entry name" value="Lamin_tail_dom"/>
</dbReference>
<dbReference type="Pfam" id="PF00932">
    <property type="entry name" value="LTD"/>
    <property type="match status" value="1"/>
</dbReference>
<sequence>MEKKNVRSAWRVAAAATLGSVLITVPLLTFAQGSNDRFGQQIVDRIFARLCERGILKGPRCVSPPPAPAKLTLIKTVVNDNGGTATTTSFQARIDGTNVAWGVEVSLSAGTHTASEVNMAGYTASSWGGDCAANGTISLGSGDHKMCTITNDDVPPPAPGHLIVDKVTQPSGSTTEFSIMATGTGAITGGGSGTTTDAVSKHYEVAAGTYSVSETAMDGWMTVSNTCVDVAVAAGETETCTITNLKLPMITVTKMVVNDNTGTATSSDFTIHVHDMSGTTTVDVAGSPQPGSAVGSTYTVAPGPYHVMETGGPAGYTATIGGDCASDGSITLAAGDVKSCTVTNNDEPPQAEGKLLITEVMYDLLTDDSQGFEPRNEWIELHNGMNSDVNLAGYFIHDAISADALPGITIPAGGFAIITGTSTTDTFWSIPNGVIRIVLGDTTIGSGLGNDGDKVWLESPASTTVDAISWGDDTSVFDPVAPDVIAGYSLARTPMTTDTDTAADWTGSAAPTPGS</sequence>
<evidence type="ECO:0000313" key="2">
    <source>
        <dbReference type="EMBL" id="OGG76804.1"/>
    </source>
</evidence>
<dbReference type="EMBL" id="MFMC01000038">
    <property type="protein sequence ID" value="OGG76804.1"/>
    <property type="molecule type" value="Genomic_DNA"/>
</dbReference>